<dbReference type="EMBL" id="JBEPMO010000012">
    <property type="protein sequence ID" value="MET3732394.1"/>
    <property type="molecule type" value="Genomic_DNA"/>
</dbReference>
<name>A0ABV2LV30_9FLAO</name>
<dbReference type="RefSeq" id="WP_354509576.1">
    <property type="nucleotide sequence ID" value="NZ_JBEPMO010000012.1"/>
</dbReference>
<sequence>MDLTDQQNIVFTQILNLSMFGEMQEYNQLFDVGEIVDFEIGHFEDSTDVNVQNLIRLFHTLGETIQSLANLNSISQEEIDNFIENNRNEP</sequence>
<reference evidence="1 2" key="1">
    <citation type="submission" date="2024-06" db="EMBL/GenBank/DDBJ databases">
        <title>Genomic Encyclopedia of Type Strains, Phase IV (KMG-IV): sequencing the most valuable type-strain genomes for metagenomic binning, comparative biology and taxonomic classification.</title>
        <authorList>
            <person name="Goeker M."/>
        </authorList>
    </citation>
    <scope>NUCLEOTIDE SEQUENCE [LARGE SCALE GENOMIC DNA]</scope>
    <source>
        <strain evidence="1 2">DSM 29388</strain>
    </source>
</reference>
<comment type="caution">
    <text evidence="1">The sequence shown here is derived from an EMBL/GenBank/DDBJ whole genome shotgun (WGS) entry which is preliminary data.</text>
</comment>
<organism evidence="1 2">
    <name type="scientific">Moheibacter stercoris</name>
    <dbReference type="NCBI Taxonomy" id="1628251"/>
    <lineage>
        <taxon>Bacteria</taxon>
        <taxon>Pseudomonadati</taxon>
        <taxon>Bacteroidota</taxon>
        <taxon>Flavobacteriia</taxon>
        <taxon>Flavobacteriales</taxon>
        <taxon>Weeksellaceae</taxon>
        <taxon>Moheibacter</taxon>
    </lineage>
</organism>
<proteinExistence type="predicted"/>
<evidence type="ECO:0000313" key="1">
    <source>
        <dbReference type="EMBL" id="MET3732394.1"/>
    </source>
</evidence>
<gene>
    <name evidence="1" type="ORF">ABID46_001983</name>
</gene>
<keyword evidence="2" id="KW-1185">Reference proteome</keyword>
<accession>A0ABV2LV30</accession>
<dbReference type="Proteomes" id="UP001549146">
    <property type="component" value="Unassembled WGS sequence"/>
</dbReference>
<protein>
    <submittedName>
        <fullName evidence="1">Uncharacterized protein</fullName>
    </submittedName>
</protein>
<evidence type="ECO:0000313" key="2">
    <source>
        <dbReference type="Proteomes" id="UP001549146"/>
    </source>
</evidence>